<dbReference type="Proteomes" id="UP000294963">
    <property type="component" value="Unassembled WGS sequence"/>
</dbReference>
<keyword evidence="2" id="KW-0732">Signal</keyword>
<dbReference type="OrthoDB" id="6712777at2"/>
<feature type="compositionally biased region" description="Polar residues" evidence="1">
    <location>
        <begin position="56"/>
        <end position="65"/>
    </location>
</feature>
<protein>
    <submittedName>
        <fullName evidence="3">Nickel/cobalt transporter regulator</fullName>
    </submittedName>
</protein>
<proteinExistence type="predicted"/>
<organism evidence="3 4">
    <name type="scientific">Acinetobacter calcoaceticus</name>
    <dbReference type="NCBI Taxonomy" id="471"/>
    <lineage>
        <taxon>Bacteria</taxon>
        <taxon>Pseudomonadati</taxon>
        <taxon>Pseudomonadota</taxon>
        <taxon>Gammaproteobacteria</taxon>
        <taxon>Moraxellales</taxon>
        <taxon>Moraxellaceae</taxon>
        <taxon>Acinetobacter</taxon>
        <taxon>Acinetobacter calcoaceticus/baumannii complex</taxon>
    </lineage>
</organism>
<gene>
    <name evidence="3" type="ORF">EC844_11815</name>
</gene>
<dbReference type="AlphaFoldDB" id="A0A4R1XLS4"/>
<comment type="caution">
    <text evidence="3">The sequence shown here is derived from an EMBL/GenBank/DDBJ whole genome shotgun (WGS) entry which is preliminary data.</text>
</comment>
<accession>A0A4R1XLS4</accession>
<dbReference type="Pfam" id="PF11776">
    <property type="entry name" value="RcnB"/>
    <property type="match status" value="1"/>
</dbReference>
<dbReference type="Gene3D" id="3.10.450.160">
    <property type="entry name" value="inner membrane protein cigr"/>
    <property type="match status" value="1"/>
</dbReference>
<sequence length="111" mass="12840">MHKIITAVAFSITTLMATSAIASPNTQHGQQQRQDHHNQSSAHYTKPVASHHAQWRSGQSFPSQYHSSRYRVDYRQYKQLPQPGRNQQWYKVNGDYVLVNTQNHKILRVIG</sequence>
<dbReference type="InterPro" id="IPR024572">
    <property type="entry name" value="RcnB"/>
</dbReference>
<evidence type="ECO:0000256" key="2">
    <source>
        <dbReference type="SAM" id="SignalP"/>
    </source>
</evidence>
<feature type="signal peptide" evidence="2">
    <location>
        <begin position="1"/>
        <end position="22"/>
    </location>
</feature>
<feature type="chain" id="PRO_5020515507" evidence="2">
    <location>
        <begin position="23"/>
        <end position="111"/>
    </location>
</feature>
<dbReference type="EMBL" id="SLVJ01000018">
    <property type="protein sequence ID" value="TCM64339.1"/>
    <property type="molecule type" value="Genomic_DNA"/>
</dbReference>
<evidence type="ECO:0000313" key="4">
    <source>
        <dbReference type="Proteomes" id="UP000294963"/>
    </source>
</evidence>
<evidence type="ECO:0000313" key="3">
    <source>
        <dbReference type="EMBL" id="TCM64339.1"/>
    </source>
</evidence>
<evidence type="ECO:0000256" key="1">
    <source>
        <dbReference type="SAM" id="MobiDB-lite"/>
    </source>
</evidence>
<name>A0A4R1XLS4_ACICA</name>
<reference evidence="3 4" key="1">
    <citation type="submission" date="2019-03" db="EMBL/GenBank/DDBJ databases">
        <title>Genomic analyses of the natural microbiome of Caenorhabditis elegans.</title>
        <authorList>
            <person name="Samuel B."/>
        </authorList>
    </citation>
    <scope>NUCLEOTIDE SEQUENCE [LARGE SCALE GENOMIC DNA]</scope>
    <source>
        <strain evidence="3 4">JUb89</strain>
    </source>
</reference>
<keyword evidence="4" id="KW-1185">Reference proteome</keyword>
<feature type="region of interest" description="Disordered" evidence="1">
    <location>
        <begin position="24"/>
        <end position="65"/>
    </location>
</feature>